<dbReference type="InterPro" id="IPR004520">
    <property type="entry name" value="GTPase_MnmE"/>
</dbReference>
<feature type="binding site" evidence="6">
    <location>
        <position position="256"/>
    </location>
    <ligand>
        <name>Mg(2+)</name>
        <dbReference type="ChEBI" id="CHEBI:18420"/>
    </ligand>
</feature>
<comment type="similarity">
    <text evidence="1 6 7">Belongs to the TRAFAC class TrmE-Era-EngA-EngB-Septin-like GTPase superfamily. TrmE GTPase family.</text>
</comment>
<dbReference type="PROSITE" id="PS51709">
    <property type="entry name" value="G_TRME"/>
    <property type="match status" value="1"/>
</dbReference>
<dbReference type="InterPro" id="IPR025867">
    <property type="entry name" value="MnmE_helical"/>
</dbReference>
<accession>A0AA94L123</accession>
<evidence type="ECO:0000256" key="7">
    <source>
        <dbReference type="RuleBase" id="RU003313"/>
    </source>
</evidence>
<feature type="binding site" evidence="6">
    <location>
        <position position="468"/>
    </location>
    <ligand>
        <name>(6S)-5-formyl-5,6,7,8-tetrahydrofolate</name>
        <dbReference type="ChEBI" id="CHEBI:57457"/>
    </ligand>
</feature>
<dbReference type="GO" id="GO:0003924">
    <property type="term" value="F:GTPase activity"/>
    <property type="evidence" value="ECO:0007669"/>
    <property type="project" value="UniProtKB-UniRule"/>
</dbReference>
<dbReference type="Proteomes" id="UP000182680">
    <property type="component" value="Unassembled WGS sequence"/>
</dbReference>
<dbReference type="Gene3D" id="3.30.1360.120">
    <property type="entry name" value="Probable tRNA modification gtpase trme, domain 1"/>
    <property type="match status" value="1"/>
</dbReference>
<evidence type="ECO:0000256" key="5">
    <source>
        <dbReference type="ARBA" id="ARBA00023134"/>
    </source>
</evidence>
<proteinExistence type="inferred from homology"/>
<evidence type="ECO:0000256" key="3">
    <source>
        <dbReference type="ARBA" id="ARBA00022741"/>
    </source>
</evidence>
<evidence type="ECO:0000256" key="2">
    <source>
        <dbReference type="ARBA" id="ARBA00022694"/>
    </source>
</evidence>
<evidence type="ECO:0000259" key="8">
    <source>
        <dbReference type="PROSITE" id="PS51709"/>
    </source>
</evidence>
<dbReference type="Pfam" id="PF01926">
    <property type="entry name" value="MMR_HSR1"/>
    <property type="match status" value="1"/>
</dbReference>
<reference evidence="10" key="1">
    <citation type="submission" date="2016-11" db="EMBL/GenBank/DDBJ databases">
        <authorList>
            <person name="Jaros S."/>
            <person name="Januszkiewicz K."/>
            <person name="Wedrychowicz H."/>
        </authorList>
    </citation>
    <scope>NUCLEOTIDE SEQUENCE [LARGE SCALE GENOMIC DNA]</scope>
    <source>
        <strain evidence="10">DSM 7057</strain>
    </source>
</reference>
<dbReference type="AlphaFoldDB" id="A0AA94L123"/>
<protein>
    <recommendedName>
        <fullName evidence="6">tRNA modification GTPase MnmE</fullName>
        <ecNumber evidence="6">3.6.-.-</ecNumber>
    </recommendedName>
</protein>
<dbReference type="GO" id="GO:0005525">
    <property type="term" value="F:GTP binding"/>
    <property type="evidence" value="ECO:0007669"/>
    <property type="project" value="UniProtKB-UniRule"/>
</dbReference>
<feature type="binding site" evidence="6">
    <location>
        <position position="125"/>
    </location>
    <ligand>
        <name>(6S)-5-formyl-5,6,7,8-tetrahydrofolate</name>
        <dbReference type="ChEBI" id="CHEBI:57457"/>
    </ligand>
</feature>
<dbReference type="EC" id="3.6.-.-" evidence="6"/>
<dbReference type="InterPro" id="IPR005225">
    <property type="entry name" value="Small_GTP-bd"/>
</dbReference>
<dbReference type="NCBIfam" id="TIGR00450">
    <property type="entry name" value="mnmE_trmE_thdF"/>
    <property type="match status" value="1"/>
</dbReference>
<dbReference type="SUPFAM" id="SSF103025">
    <property type="entry name" value="Folate-binding domain"/>
    <property type="match status" value="1"/>
</dbReference>
<comment type="subcellular location">
    <subcellularLocation>
        <location evidence="6">Cytoplasm</location>
    </subcellularLocation>
</comment>
<keyword evidence="6" id="KW-0460">Magnesium</keyword>
<keyword evidence="2 6" id="KW-0819">tRNA processing</keyword>
<dbReference type="InterPro" id="IPR006073">
    <property type="entry name" value="GTP-bd"/>
</dbReference>
<feature type="binding site" evidence="6">
    <location>
        <position position="255"/>
    </location>
    <ligand>
        <name>K(+)</name>
        <dbReference type="ChEBI" id="CHEBI:29103"/>
    </ligand>
</feature>
<feature type="binding site" evidence="6">
    <location>
        <position position="250"/>
    </location>
    <ligand>
        <name>K(+)</name>
        <dbReference type="ChEBI" id="CHEBI:29103"/>
    </ligand>
</feature>
<feature type="binding site" evidence="6">
    <location>
        <position position="23"/>
    </location>
    <ligand>
        <name>(6S)-5-formyl-5,6,7,8-tetrahydrofolate</name>
        <dbReference type="ChEBI" id="CHEBI:57457"/>
    </ligand>
</feature>
<dbReference type="GO" id="GO:0005829">
    <property type="term" value="C:cytosol"/>
    <property type="evidence" value="ECO:0007669"/>
    <property type="project" value="TreeGrafter"/>
</dbReference>
<dbReference type="Pfam" id="PF12631">
    <property type="entry name" value="MnmE_helical"/>
    <property type="match status" value="1"/>
</dbReference>
<feature type="binding site" evidence="6">
    <location>
        <position position="231"/>
    </location>
    <ligand>
        <name>K(+)</name>
        <dbReference type="ChEBI" id="CHEBI:29103"/>
    </ligand>
</feature>
<dbReference type="SUPFAM" id="SSF52540">
    <property type="entry name" value="P-loop containing nucleoside triphosphate hydrolases"/>
    <property type="match status" value="1"/>
</dbReference>
<dbReference type="RefSeq" id="WP_072311048.1">
    <property type="nucleotide sequence ID" value="NZ_FPIW01000002.1"/>
</dbReference>
<dbReference type="HAMAP" id="MF_00379">
    <property type="entry name" value="GTPase_MnmE"/>
    <property type="match status" value="1"/>
</dbReference>
<comment type="subunit">
    <text evidence="6">Homodimer. Heterotetramer of two MnmE and two MnmG subunits.</text>
</comment>
<feature type="binding site" evidence="6">
    <location>
        <position position="235"/>
    </location>
    <ligand>
        <name>Mg(2+)</name>
        <dbReference type="ChEBI" id="CHEBI:18420"/>
    </ligand>
</feature>
<comment type="function">
    <text evidence="6">Exhibits a very high intrinsic GTPase hydrolysis rate. Involved in the addition of a carboxymethylaminomethyl (cmnm) group at the wobble position (U34) of certain tRNAs, forming tRNA-cmnm(5)s(2)U34.</text>
</comment>
<dbReference type="InterPro" id="IPR027417">
    <property type="entry name" value="P-loop_NTPase"/>
</dbReference>
<dbReference type="CDD" id="cd14858">
    <property type="entry name" value="TrmE_N"/>
    <property type="match status" value="1"/>
</dbReference>
<evidence type="ECO:0000256" key="1">
    <source>
        <dbReference type="ARBA" id="ARBA00011043"/>
    </source>
</evidence>
<dbReference type="Gene3D" id="3.40.50.300">
    <property type="entry name" value="P-loop containing nucleotide triphosphate hydrolases"/>
    <property type="match status" value="1"/>
</dbReference>
<dbReference type="EMBL" id="FPIW01000002">
    <property type="protein sequence ID" value="SFW11509.1"/>
    <property type="molecule type" value="Genomic_DNA"/>
</dbReference>
<gene>
    <name evidence="6" type="primary">mnmE</name>
    <name evidence="6" type="synonym">trmE</name>
    <name evidence="9" type="ORF">SAMN02910291_00023</name>
</gene>
<dbReference type="InterPro" id="IPR031168">
    <property type="entry name" value="G_TrmE"/>
</dbReference>
<comment type="cofactor">
    <cofactor evidence="6">
        <name>K(+)</name>
        <dbReference type="ChEBI" id="CHEBI:29103"/>
    </cofactor>
    <text evidence="6">Binds 1 potassium ion per subunit.</text>
</comment>
<dbReference type="InterPro" id="IPR018948">
    <property type="entry name" value="GTP-bd_TrmE_N"/>
</dbReference>
<feature type="binding site" evidence="6">
    <location>
        <begin position="250"/>
        <end position="256"/>
    </location>
    <ligand>
        <name>GTP</name>
        <dbReference type="ChEBI" id="CHEBI:37565"/>
    </ligand>
</feature>
<feature type="binding site" evidence="6">
    <location>
        <begin position="231"/>
        <end position="236"/>
    </location>
    <ligand>
        <name>GTP</name>
        <dbReference type="ChEBI" id="CHEBI:37565"/>
    </ligand>
</feature>
<feature type="domain" description="TrmE-type G" evidence="8">
    <location>
        <begin position="221"/>
        <end position="388"/>
    </location>
</feature>
<comment type="caution">
    <text evidence="9">The sequence shown here is derived from an EMBL/GenBank/DDBJ whole genome shotgun (WGS) entry which is preliminary data.</text>
</comment>
<sequence>MSTNDTIAAIATPPGSGGVGIVRISGPEAKQTLARMFLPLSPKFENFRPWFLHRGHVVDWNGENLDDVLAVFMPGPRSFTGEDVAEIHCHGGPFIVQSVLEAALRLGARQAQQGEFSRRAFINGRMDLSQAEAVAELIAAPSREALRYGLNRLDGLLARRTETLRRELEALRMQVCVAVDFPEDEVEGMDAPTFSAAVEKVASALRHLLQGSRRARVMQQGAVVVLAGAVNAGKSSLMNALLGRNRALVTDIPGTTRDFLEEACDLGGLPVRLTDTAGLRKAAESIEEMGVERSRQKLAEADAVVLVLDGGVLGEAGAAAATCPDPAAREVLELAGATPVLVVWNKCDLCTPSVFPPRWIQGQTCCTTSAFSDTQVEDMAESLRALLLAGGGGAAAEEGLAPNARQSMALEAALAELAALREDVDAGRSYDCCAVRLDVAAAHLAEVTGLSSPAEVLDRVFSQFCIGK</sequence>
<dbReference type="GO" id="GO:0046872">
    <property type="term" value="F:metal ion binding"/>
    <property type="evidence" value="ECO:0007669"/>
    <property type="project" value="UniProtKB-KW"/>
</dbReference>
<comment type="caution">
    <text evidence="6">Lacks conserved residue(s) required for the propagation of feature annotation.</text>
</comment>
<dbReference type="PANTHER" id="PTHR42714">
    <property type="entry name" value="TRNA MODIFICATION GTPASE GTPBP3"/>
    <property type="match status" value="1"/>
</dbReference>
<evidence type="ECO:0000256" key="6">
    <source>
        <dbReference type="HAMAP-Rule" id="MF_00379"/>
    </source>
</evidence>
<organism evidence="9 10">
    <name type="scientific">Desulfovibrio desulfuricans</name>
    <dbReference type="NCBI Taxonomy" id="876"/>
    <lineage>
        <taxon>Bacteria</taxon>
        <taxon>Pseudomonadati</taxon>
        <taxon>Thermodesulfobacteriota</taxon>
        <taxon>Desulfovibrionia</taxon>
        <taxon>Desulfovibrionales</taxon>
        <taxon>Desulfovibrionaceae</taxon>
        <taxon>Desulfovibrio</taxon>
    </lineage>
</organism>
<evidence type="ECO:0000313" key="10">
    <source>
        <dbReference type="Proteomes" id="UP000182680"/>
    </source>
</evidence>
<dbReference type="NCBIfam" id="TIGR00231">
    <property type="entry name" value="small_GTP"/>
    <property type="match status" value="1"/>
</dbReference>
<keyword evidence="3 6" id="KW-0547">Nucleotide-binding</keyword>
<dbReference type="PANTHER" id="PTHR42714:SF2">
    <property type="entry name" value="TRNA MODIFICATION GTPASE GTPBP3, MITOCHONDRIAL"/>
    <property type="match status" value="1"/>
</dbReference>
<feature type="binding site" evidence="6">
    <location>
        <position position="86"/>
    </location>
    <ligand>
        <name>(6S)-5-formyl-5,6,7,8-tetrahydrofolate</name>
        <dbReference type="ChEBI" id="CHEBI:57457"/>
    </ligand>
</feature>
<keyword evidence="5 6" id="KW-0342">GTP-binding</keyword>
<keyword evidence="6" id="KW-0963">Cytoplasm</keyword>
<evidence type="ECO:0000313" key="9">
    <source>
        <dbReference type="EMBL" id="SFW11509.1"/>
    </source>
</evidence>
<dbReference type="CDD" id="cd04164">
    <property type="entry name" value="trmE"/>
    <property type="match status" value="1"/>
</dbReference>
<evidence type="ECO:0000256" key="4">
    <source>
        <dbReference type="ARBA" id="ARBA00022958"/>
    </source>
</evidence>
<feature type="binding site" evidence="6">
    <location>
        <begin position="275"/>
        <end position="278"/>
    </location>
    <ligand>
        <name>GTP</name>
        <dbReference type="ChEBI" id="CHEBI:37565"/>
    </ligand>
</feature>
<dbReference type="Gene3D" id="1.20.120.430">
    <property type="entry name" value="tRNA modification GTPase MnmE domain 2"/>
    <property type="match status" value="1"/>
</dbReference>
<dbReference type="Pfam" id="PF10396">
    <property type="entry name" value="TrmE_N"/>
    <property type="match status" value="1"/>
</dbReference>
<name>A0AA94L123_DESDE</name>
<keyword evidence="4 6" id="KW-0630">Potassium</keyword>
<keyword evidence="6" id="KW-0479">Metal-binding</keyword>
<feature type="binding site" evidence="6">
    <location>
        <position position="252"/>
    </location>
    <ligand>
        <name>K(+)</name>
        <dbReference type="ChEBI" id="CHEBI:29103"/>
    </ligand>
</feature>
<dbReference type="InterPro" id="IPR027368">
    <property type="entry name" value="MnmE_dom2"/>
</dbReference>
<dbReference type="InterPro" id="IPR027266">
    <property type="entry name" value="TrmE/GcvT-like"/>
</dbReference>
<keyword evidence="6" id="KW-0378">Hydrolase</keyword>
<dbReference type="GO" id="GO:0030488">
    <property type="term" value="P:tRNA methylation"/>
    <property type="evidence" value="ECO:0007669"/>
    <property type="project" value="TreeGrafter"/>
</dbReference>
<dbReference type="GO" id="GO:0002098">
    <property type="term" value="P:tRNA wobble uridine modification"/>
    <property type="evidence" value="ECO:0007669"/>
    <property type="project" value="TreeGrafter"/>
</dbReference>